<proteinExistence type="inferred from homology"/>
<keyword evidence="5" id="KW-0687">Ribonucleoprotein</keyword>
<dbReference type="KEGG" id="sapo:SAPIO_CDS3181"/>
<evidence type="ECO:0000256" key="1">
    <source>
        <dbReference type="ARBA" id="ARBA00004173"/>
    </source>
</evidence>
<comment type="subcellular location">
    <subcellularLocation>
        <location evidence="1">Mitochondrion</location>
    </subcellularLocation>
</comment>
<accession>A0A084GA77</accession>
<dbReference type="Proteomes" id="UP000028545">
    <property type="component" value="Unassembled WGS sequence"/>
</dbReference>
<dbReference type="EMBL" id="JOWA01000088">
    <property type="protein sequence ID" value="KEZ44239.1"/>
    <property type="molecule type" value="Genomic_DNA"/>
</dbReference>
<dbReference type="PANTHER" id="PTHR28236">
    <property type="entry name" value="54S RIBOSOMAL PROTEIN L44, MITOCHONDRIAL"/>
    <property type="match status" value="1"/>
</dbReference>
<dbReference type="Gene3D" id="3.40.30.10">
    <property type="entry name" value="Glutaredoxin"/>
    <property type="match status" value="1"/>
</dbReference>
<gene>
    <name evidence="7" type="ORF">SAPIO_CDS3181</name>
</gene>
<keyword evidence="4" id="KW-0496">Mitochondrion</keyword>
<evidence type="ECO:0000256" key="4">
    <source>
        <dbReference type="ARBA" id="ARBA00023128"/>
    </source>
</evidence>
<dbReference type="InterPro" id="IPR042776">
    <property type="entry name" value="Ribosomal_mL53_fung"/>
</dbReference>
<name>A0A084GA77_PSEDA</name>
<dbReference type="HOGENOM" id="CLU_131037_1_0_1"/>
<keyword evidence="8" id="KW-1185">Reference proteome</keyword>
<reference evidence="7 8" key="1">
    <citation type="journal article" date="2014" name="Genome Announc.">
        <title>Draft genome sequence of the pathogenic fungus Scedosporium apiospermum.</title>
        <authorList>
            <person name="Vandeputte P."/>
            <person name="Ghamrawi S."/>
            <person name="Rechenmann M."/>
            <person name="Iltis A."/>
            <person name="Giraud S."/>
            <person name="Fleury M."/>
            <person name="Thornton C."/>
            <person name="Delhaes L."/>
            <person name="Meyer W."/>
            <person name="Papon N."/>
            <person name="Bouchara J.P."/>
        </authorList>
    </citation>
    <scope>NUCLEOTIDE SEQUENCE [LARGE SCALE GENOMIC DNA]</scope>
    <source>
        <strain evidence="7 8">IHEM 14462</strain>
    </source>
</reference>
<evidence type="ECO:0000256" key="3">
    <source>
        <dbReference type="ARBA" id="ARBA00022980"/>
    </source>
</evidence>
<protein>
    <recommendedName>
        <fullName evidence="6">Large ribosomal subunit protein mL53</fullName>
    </recommendedName>
</protein>
<comment type="caution">
    <text evidence="7">The sequence shown here is derived from an EMBL/GenBank/DDBJ whole genome shotgun (WGS) entry which is preliminary data.</text>
</comment>
<evidence type="ECO:0000313" key="7">
    <source>
        <dbReference type="EMBL" id="KEZ44239.1"/>
    </source>
</evidence>
<dbReference type="RefSeq" id="XP_016644038.1">
    <property type="nucleotide sequence ID" value="XM_016786032.1"/>
</dbReference>
<evidence type="ECO:0000256" key="6">
    <source>
        <dbReference type="ARBA" id="ARBA00035180"/>
    </source>
</evidence>
<evidence type="ECO:0000256" key="2">
    <source>
        <dbReference type="ARBA" id="ARBA00005557"/>
    </source>
</evidence>
<dbReference type="VEuPathDB" id="FungiDB:SAPIO_CDS3181"/>
<dbReference type="OrthoDB" id="4136894at2759"/>
<evidence type="ECO:0000313" key="8">
    <source>
        <dbReference type="Proteomes" id="UP000028545"/>
    </source>
</evidence>
<keyword evidence="3" id="KW-0689">Ribosomal protein</keyword>
<comment type="similarity">
    <text evidence="2">Belongs to the mitochondrion-specific ribosomal protein mL53 family.</text>
</comment>
<dbReference type="InterPro" id="IPR019716">
    <property type="entry name" value="Ribosomal_mL53"/>
</dbReference>
<dbReference type="GeneID" id="27722253"/>
<dbReference type="PANTHER" id="PTHR28236:SF1">
    <property type="entry name" value="LARGE RIBOSOMAL SUBUNIT PROTEIN ML53"/>
    <property type="match status" value="1"/>
</dbReference>
<dbReference type="GO" id="GO:0003735">
    <property type="term" value="F:structural constituent of ribosome"/>
    <property type="evidence" value="ECO:0007669"/>
    <property type="project" value="TreeGrafter"/>
</dbReference>
<dbReference type="GO" id="GO:0005762">
    <property type="term" value="C:mitochondrial large ribosomal subunit"/>
    <property type="evidence" value="ECO:0007669"/>
    <property type="project" value="TreeGrafter"/>
</dbReference>
<dbReference type="OMA" id="MDFNCSK"/>
<dbReference type="FunFam" id="3.40.30.10:FF:000260">
    <property type="entry name" value="Mitochondrial ribosomal protein L44"/>
    <property type="match status" value="1"/>
</dbReference>
<evidence type="ECO:0000256" key="5">
    <source>
        <dbReference type="ARBA" id="ARBA00023274"/>
    </source>
</evidence>
<sequence length="97" mass="10982">MITKFMTEISTKFNPFSPTARSARLFLSLLPPNARQTIQIKTTLLPRTSKEPSSLSVKFKDGKEMNLDCEKLGIKSLTEEVDRHSRKLQKQADLTDG</sequence>
<dbReference type="AlphaFoldDB" id="A0A084GA77"/>
<dbReference type="Pfam" id="PF10780">
    <property type="entry name" value="MRP_L53"/>
    <property type="match status" value="1"/>
</dbReference>
<organism evidence="7 8">
    <name type="scientific">Pseudallescheria apiosperma</name>
    <name type="common">Scedosporium apiospermum</name>
    <dbReference type="NCBI Taxonomy" id="563466"/>
    <lineage>
        <taxon>Eukaryota</taxon>
        <taxon>Fungi</taxon>
        <taxon>Dikarya</taxon>
        <taxon>Ascomycota</taxon>
        <taxon>Pezizomycotina</taxon>
        <taxon>Sordariomycetes</taxon>
        <taxon>Hypocreomycetidae</taxon>
        <taxon>Microascales</taxon>
        <taxon>Microascaceae</taxon>
        <taxon>Scedosporium</taxon>
    </lineage>
</organism>